<reference evidence="1" key="1">
    <citation type="submission" date="2020-12" db="EMBL/GenBank/DDBJ databases">
        <title>Vagococcus allomyrinae sp. nov. and Enterococcus lavae sp. nov., isolated from the larvae of Allomyrina dichotoma.</title>
        <authorList>
            <person name="Lee S.D."/>
        </authorList>
    </citation>
    <scope>NUCLEOTIDE SEQUENCE</scope>
    <source>
        <strain evidence="1">BWB3-3</strain>
    </source>
</reference>
<dbReference type="RefSeq" id="WP_209524405.1">
    <property type="nucleotide sequence ID" value="NZ_JAEEGA010000001.1"/>
</dbReference>
<dbReference type="EMBL" id="JAEEGA010000001">
    <property type="protein sequence ID" value="MBP1039500.1"/>
    <property type="molecule type" value="Genomic_DNA"/>
</dbReference>
<evidence type="ECO:0000313" key="2">
    <source>
        <dbReference type="Proteomes" id="UP000674938"/>
    </source>
</evidence>
<keyword evidence="2" id="KW-1185">Reference proteome</keyword>
<organism evidence="1 2">
    <name type="scientific">Vagococcus allomyrinae</name>
    <dbReference type="NCBI Taxonomy" id="2794353"/>
    <lineage>
        <taxon>Bacteria</taxon>
        <taxon>Bacillati</taxon>
        <taxon>Bacillota</taxon>
        <taxon>Bacilli</taxon>
        <taxon>Lactobacillales</taxon>
        <taxon>Enterococcaceae</taxon>
        <taxon>Vagococcus</taxon>
    </lineage>
</organism>
<comment type="caution">
    <text evidence="1">The sequence shown here is derived from an EMBL/GenBank/DDBJ whole genome shotgun (WGS) entry which is preliminary data.</text>
</comment>
<name>A0A940P1U9_9ENTE</name>
<protein>
    <submittedName>
        <fullName evidence="1">Uncharacterized protein</fullName>
    </submittedName>
</protein>
<dbReference type="AlphaFoldDB" id="A0A940P1U9"/>
<evidence type="ECO:0000313" key="1">
    <source>
        <dbReference type="EMBL" id="MBP1039500.1"/>
    </source>
</evidence>
<gene>
    <name evidence="1" type="ORF">I6N95_00630</name>
</gene>
<proteinExistence type="predicted"/>
<sequence>MVKEQNDPNPLYLYPMYLSNKEVKGELKLVMYLPDFDLKVLGKELGALGNSMSEKACQQAILLEDRGVAVPLPGSRSKRREPPNGLILVDYHEYRKKLKKRGKGN</sequence>
<accession>A0A940P1U9</accession>
<dbReference type="Proteomes" id="UP000674938">
    <property type="component" value="Unassembled WGS sequence"/>
</dbReference>